<accession>A0A918KP19</accession>
<dbReference type="InterPro" id="IPR029044">
    <property type="entry name" value="Nucleotide-diphossugar_trans"/>
</dbReference>
<keyword evidence="3" id="KW-1185">Reference proteome</keyword>
<dbReference type="Pfam" id="PF00535">
    <property type="entry name" value="Glycos_transf_2"/>
    <property type="match status" value="1"/>
</dbReference>
<reference evidence="2 3" key="1">
    <citation type="journal article" date="2014" name="Int. J. Syst. Evol. Microbiol.">
        <title>Complete genome sequence of Corynebacterium casei LMG S-19264T (=DSM 44701T), isolated from a smear-ripened cheese.</title>
        <authorList>
            <consortium name="US DOE Joint Genome Institute (JGI-PGF)"/>
            <person name="Walter F."/>
            <person name="Albersmeier A."/>
            <person name="Kalinowski J."/>
            <person name="Ruckert C."/>
        </authorList>
    </citation>
    <scope>NUCLEOTIDE SEQUENCE [LARGE SCALE GENOMIC DNA]</scope>
    <source>
        <strain evidence="2 3">KCTC 23968</strain>
    </source>
</reference>
<dbReference type="RefSeq" id="WP_189585397.1">
    <property type="nucleotide sequence ID" value="NZ_BMYV01000002.1"/>
</dbReference>
<dbReference type="PANTHER" id="PTHR43685:SF11">
    <property type="entry name" value="GLYCOSYLTRANSFERASE TAGX-RELATED"/>
    <property type="match status" value="1"/>
</dbReference>
<dbReference type="InterPro" id="IPR050834">
    <property type="entry name" value="Glycosyltransf_2"/>
</dbReference>
<dbReference type="PANTHER" id="PTHR43685">
    <property type="entry name" value="GLYCOSYLTRANSFERASE"/>
    <property type="match status" value="1"/>
</dbReference>
<dbReference type="Proteomes" id="UP000600865">
    <property type="component" value="Unassembled WGS sequence"/>
</dbReference>
<comment type="caution">
    <text evidence="2">The sequence shown here is derived from an EMBL/GenBank/DDBJ whole genome shotgun (WGS) entry which is preliminary data.</text>
</comment>
<dbReference type="Gene3D" id="3.90.550.10">
    <property type="entry name" value="Spore Coat Polysaccharide Biosynthesis Protein SpsA, Chain A"/>
    <property type="match status" value="1"/>
</dbReference>
<feature type="domain" description="Glycosyltransferase 2-like" evidence="1">
    <location>
        <begin position="4"/>
        <end position="99"/>
    </location>
</feature>
<dbReference type="AlphaFoldDB" id="A0A918KP19"/>
<evidence type="ECO:0000313" key="2">
    <source>
        <dbReference type="EMBL" id="GGX70599.1"/>
    </source>
</evidence>
<dbReference type="SUPFAM" id="SSF53448">
    <property type="entry name" value="Nucleotide-diphospho-sugar transferases"/>
    <property type="match status" value="1"/>
</dbReference>
<dbReference type="EMBL" id="BMYV01000002">
    <property type="protein sequence ID" value="GGX70599.1"/>
    <property type="molecule type" value="Genomic_DNA"/>
</dbReference>
<sequence>MKCSIVMPVLNGEPYIQAAINSVITQDYDDWELIIVDGGSTDATLQIVAKLQTAEARIRLIQQTTTGMYPAIFEGFDVATGDIFSWLNSDDLYPSWALRVATDFLKVSENRKWITGFPGAWDRNGALRYLLPIGIWPQRWIKRGYFHPNFLGCIQAESSFFRCEIWKRFSAQDRSEICAMRLAGDYLIWRKFAEHTRLVTVPTLIGGFRNHGGNRSITQAAIYMEEVYETGTLKLQPRIGRRLGQVFSAMACAFGYRAALRESARLNQDNQTEPPASI</sequence>
<dbReference type="InterPro" id="IPR001173">
    <property type="entry name" value="Glyco_trans_2-like"/>
</dbReference>
<proteinExistence type="predicted"/>
<name>A0A918KP19_9PROT</name>
<evidence type="ECO:0000313" key="3">
    <source>
        <dbReference type="Proteomes" id="UP000600865"/>
    </source>
</evidence>
<gene>
    <name evidence="2" type="ORF">GCM10011309_20910</name>
</gene>
<protein>
    <recommendedName>
        <fullName evidence="1">Glycosyltransferase 2-like domain-containing protein</fullName>
    </recommendedName>
</protein>
<evidence type="ECO:0000259" key="1">
    <source>
        <dbReference type="Pfam" id="PF00535"/>
    </source>
</evidence>
<organism evidence="2 3">
    <name type="scientific">Litorimonas cladophorae</name>
    <dbReference type="NCBI Taxonomy" id="1220491"/>
    <lineage>
        <taxon>Bacteria</taxon>
        <taxon>Pseudomonadati</taxon>
        <taxon>Pseudomonadota</taxon>
        <taxon>Alphaproteobacteria</taxon>
        <taxon>Maricaulales</taxon>
        <taxon>Robiginitomaculaceae</taxon>
    </lineage>
</organism>